<dbReference type="Gene3D" id="3.60.15.10">
    <property type="entry name" value="Ribonuclease Z/Hydroxyacylglutathione hydrolase-like"/>
    <property type="match status" value="1"/>
</dbReference>
<dbReference type="CDD" id="cd06262">
    <property type="entry name" value="metallo-hydrolase-like_MBL-fold"/>
    <property type="match status" value="1"/>
</dbReference>
<comment type="cofactor">
    <cofactor evidence="1">
        <name>Zn(2+)</name>
        <dbReference type="ChEBI" id="CHEBI:29105"/>
    </cofactor>
</comment>
<keyword evidence="2" id="KW-0479">Metal-binding</keyword>
<protein>
    <submittedName>
        <fullName evidence="6">MBL fold metallo-hydrolase</fullName>
    </submittedName>
</protein>
<dbReference type="GO" id="GO:0016787">
    <property type="term" value="F:hydrolase activity"/>
    <property type="evidence" value="ECO:0007669"/>
    <property type="project" value="UniProtKB-KW"/>
</dbReference>
<keyword evidence="4" id="KW-0862">Zinc</keyword>
<evidence type="ECO:0000313" key="7">
    <source>
        <dbReference type="Proteomes" id="UP000323646"/>
    </source>
</evidence>
<dbReference type="Proteomes" id="UP000323646">
    <property type="component" value="Unassembled WGS sequence"/>
</dbReference>
<dbReference type="AlphaFoldDB" id="A0A5D6WA88"/>
<gene>
    <name evidence="6" type="ORF">FZ040_01950</name>
</gene>
<reference evidence="6 7" key="1">
    <citation type="submission" date="2019-08" db="EMBL/GenBank/DDBJ databases">
        <title>Selenomonas sp. mPRGC5 and Selenomonas sp. mPRGC8 isolated from ruminal fluid of dairy goat (Capra hircus).</title>
        <authorList>
            <person name="Poothong S."/>
            <person name="Nuengjamnong C."/>
            <person name="Tanasupawat S."/>
        </authorList>
    </citation>
    <scope>NUCLEOTIDE SEQUENCE [LARGE SCALE GENOMIC DNA]</scope>
    <source>
        <strain evidence="7">mPRGC5</strain>
    </source>
</reference>
<dbReference type="InterPro" id="IPR036866">
    <property type="entry name" value="RibonucZ/Hydroxyglut_hydro"/>
</dbReference>
<dbReference type="EMBL" id="VTOY01000001">
    <property type="protein sequence ID" value="TYZ24826.1"/>
    <property type="molecule type" value="Genomic_DNA"/>
</dbReference>
<dbReference type="InterPro" id="IPR001279">
    <property type="entry name" value="Metallo-B-lactamas"/>
</dbReference>
<feature type="domain" description="Metallo-beta-lactamase" evidence="5">
    <location>
        <begin position="12"/>
        <end position="193"/>
    </location>
</feature>
<dbReference type="Pfam" id="PF00753">
    <property type="entry name" value="Lactamase_B"/>
    <property type="match status" value="1"/>
</dbReference>
<keyword evidence="7" id="KW-1185">Reference proteome</keyword>
<evidence type="ECO:0000256" key="2">
    <source>
        <dbReference type="ARBA" id="ARBA00022723"/>
    </source>
</evidence>
<dbReference type="RefSeq" id="WP_149170449.1">
    <property type="nucleotide sequence ID" value="NZ_VTOY01000001.1"/>
</dbReference>
<evidence type="ECO:0000256" key="1">
    <source>
        <dbReference type="ARBA" id="ARBA00001947"/>
    </source>
</evidence>
<evidence type="ECO:0000256" key="3">
    <source>
        <dbReference type="ARBA" id="ARBA00022801"/>
    </source>
</evidence>
<dbReference type="PANTHER" id="PTHR46233">
    <property type="entry name" value="HYDROXYACYLGLUTATHIONE HYDROLASE GLOC"/>
    <property type="match status" value="1"/>
</dbReference>
<proteinExistence type="predicted"/>
<accession>A0A5D6WA88</accession>
<evidence type="ECO:0000313" key="6">
    <source>
        <dbReference type="EMBL" id="TYZ24826.1"/>
    </source>
</evidence>
<dbReference type="OrthoDB" id="9802248at2"/>
<dbReference type="PANTHER" id="PTHR46233:SF3">
    <property type="entry name" value="HYDROXYACYLGLUTATHIONE HYDROLASE GLOC"/>
    <property type="match status" value="1"/>
</dbReference>
<keyword evidence="3 6" id="KW-0378">Hydrolase</keyword>
<name>A0A5D6WA88_9FIRM</name>
<dbReference type="SMART" id="SM00849">
    <property type="entry name" value="Lactamase_B"/>
    <property type="match status" value="1"/>
</dbReference>
<comment type="caution">
    <text evidence="6">The sequence shown here is derived from an EMBL/GenBank/DDBJ whole genome shotgun (WGS) entry which is preliminary data.</text>
</comment>
<dbReference type="SUPFAM" id="SSF56281">
    <property type="entry name" value="Metallo-hydrolase/oxidoreductase"/>
    <property type="match status" value="1"/>
</dbReference>
<evidence type="ECO:0000259" key="5">
    <source>
        <dbReference type="SMART" id="SM00849"/>
    </source>
</evidence>
<organism evidence="6 7">
    <name type="scientific">Selenomonas ruminis</name>
    <dbReference type="NCBI Taxonomy" id="2593411"/>
    <lineage>
        <taxon>Bacteria</taxon>
        <taxon>Bacillati</taxon>
        <taxon>Bacillota</taxon>
        <taxon>Negativicutes</taxon>
        <taxon>Selenomonadales</taxon>
        <taxon>Selenomonadaceae</taxon>
        <taxon>Selenomonas</taxon>
    </lineage>
</organism>
<dbReference type="GO" id="GO:0046872">
    <property type="term" value="F:metal ion binding"/>
    <property type="evidence" value="ECO:0007669"/>
    <property type="project" value="UniProtKB-KW"/>
</dbReference>
<evidence type="ECO:0000256" key="4">
    <source>
        <dbReference type="ARBA" id="ARBA00022833"/>
    </source>
</evidence>
<dbReference type="InterPro" id="IPR051453">
    <property type="entry name" value="MBL_Glyoxalase_II"/>
</dbReference>
<sequence length="214" mass="23806">MILQVPVARYIPTNAYFYIDEDTKHGFLIDPGAEADKLLAIIEQRGFVLEKILLTHGHFDHIGAVNDLQRTLKIPVLMQKNGRSYAENPVWNLSAQTEEPITLHDVTYLEDNTDIVLQANPDFRLHMIPVPGHTTDGCMYYNLRDHTAFVGDSIFAGSYGRTDMPGGDEETLMKSIVGKIFSLPDTTALLSGHSGVTTVATEKVRSWYQGIAAE</sequence>